<comment type="subunit">
    <text evidence="6">Homodimer.</text>
</comment>
<feature type="binding site" evidence="6 7">
    <location>
        <position position="155"/>
    </location>
    <ligand>
        <name>substrate</name>
    </ligand>
</feature>
<keyword evidence="12" id="KW-1185">Reference proteome</keyword>
<feature type="binding site" evidence="6 8">
    <location>
        <position position="208"/>
    </location>
    <ligand>
        <name>FMN</name>
        <dbReference type="ChEBI" id="CHEBI:58210"/>
    </ligand>
</feature>
<dbReference type="GO" id="GO:0008615">
    <property type="term" value="P:pyridoxine biosynthetic process"/>
    <property type="evidence" value="ECO:0007669"/>
    <property type="project" value="UniProtKB-UniRule"/>
</dbReference>
<evidence type="ECO:0000256" key="6">
    <source>
        <dbReference type="HAMAP-Rule" id="MF_01629"/>
    </source>
</evidence>
<dbReference type="GO" id="GO:0004733">
    <property type="term" value="F:pyridoxamine phosphate oxidase activity"/>
    <property type="evidence" value="ECO:0007669"/>
    <property type="project" value="UniProtKB-UniRule"/>
</dbReference>
<dbReference type="Pfam" id="PF10590">
    <property type="entry name" value="PNP_phzG_C"/>
    <property type="match status" value="1"/>
</dbReference>
<evidence type="ECO:0000313" key="11">
    <source>
        <dbReference type="EMBL" id="EGC17314.1"/>
    </source>
</evidence>
<evidence type="ECO:0000256" key="2">
    <source>
        <dbReference type="ARBA" id="ARBA00022630"/>
    </source>
</evidence>
<evidence type="ECO:0000259" key="10">
    <source>
        <dbReference type="Pfam" id="PF10590"/>
    </source>
</evidence>
<dbReference type="PROSITE" id="PS01064">
    <property type="entry name" value="PYRIDOX_OXIDASE"/>
    <property type="match status" value="1"/>
</dbReference>
<dbReference type="FunFam" id="2.30.110.10:FF:000014">
    <property type="entry name" value="Pyridoxine/pyridoxamine 5'-phosphate oxidase"/>
    <property type="match status" value="1"/>
</dbReference>
<gene>
    <name evidence="6 11" type="primary">pdxH</name>
    <name evidence="11" type="ORF">HMPREF9098_1330</name>
</gene>
<protein>
    <recommendedName>
        <fullName evidence="6">Pyridoxine/pyridoxamine 5'-phosphate oxidase</fullName>
        <ecNumber evidence="6">1.4.3.5</ecNumber>
    </recommendedName>
    <alternativeName>
        <fullName evidence="6">PNP/PMP oxidase</fullName>
        <shortName evidence="6">PNPOx</shortName>
    </alternativeName>
    <alternativeName>
        <fullName evidence="6">Pyridoxal 5'-phosphate synthase</fullName>
    </alternativeName>
</protein>
<comment type="cofactor">
    <cofactor evidence="6 8">
        <name>FMN</name>
        <dbReference type="ChEBI" id="CHEBI:58210"/>
    </cofactor>
    <text evidence="6 8">Binds 1 FMN per subunit.</text>
</comment>
<evidence type="ECO:0000259" key="9">
    <source>
        <dbReference type="Pfam" id="PF01243"/>
    </source>
</evidence>
<dbReference type="HOGENOM" id="CLU_032263_2_2_4"/>
<dbReference type="Proteomes" id="UP000004088">
    <property type="component" value="Unassembled WGS sequence"/>
</dbReference>
<comment type="similarity">
    <text evidence="1 6">Belongs to the pyridoxamine 5'-phosphate oxidase family.</text>
</comment>
<comment type="catalytic activity">
    <reaction evidence="6">
        <text>pyridoxamine 5'-phosphate + O2 + H2O = pyridoxal 5'-phosphate + H2O2 + NH4(+)</text>
        <dbReference type="Rhea" id="RHEA:15817"/>
        <dbReference type="ChEBI" id="CHEBI:15377"/>
        <dbReference type="ChEBI" id="CHEBI:15379"/>
        <dbReference type="ChEBI" id="CHEBI:16240"/>
        <dbReference type="ChEBI" id="CHEBI:28938"/>
        <dbReference type="ChEBI" id="CHEBI:58451"/>
        <dbReference type="ChEBI" id="CHEBI:597326"/>
        <dbReference type="EC" id="1.4.3.5"/>
    </reaction>
</comment>
<keyword evidence="2 6" id="KW-0285">Flavoprotein</keyword>
<comment type="function">
    <text evidence="6">Catalyzes the oxidation of either pyridoxine 5'-phosphate (PNP) or pyridoxamine 5'-phosphate (PMP) into pyridoxal 5'-phosphate (PLP).</text>
</comment>
<feature type="binding site" evidence="6 8">
    <location>
        <begin position="164"/>
        <end position="165"/>
    </location>
    <ligand>
        <name>FMN</name>
        <dbReference type="ChEBI" id="CHEBI:58210"/>
    </ligand>
</feature>
<feature type="binding site" evidence="6 7">
    <location>
        <position position="147"/>
    </location>
    <ligand>
        <name>substrate</name>
    </ligand>
</feature>
<dbReference type="HAMAP" id="MF_01629">
    <property type="entry name" value="PdxH"/>
    <property type="match status" value="1"/>
</dbReference>
<comment type="caution">
    <text evidence="11">The sequence shown here is derived from an EMBL/GenBank/DDBJ whole genome shotgun (WGS) entry which is preliminary data.</text>
</comment>
<dbReference type="NCBIfam" id="TIGR00558">
    <property type="entry name" value="pdxH"/>
    <property type="match status" value="1"/>
</dbReference>
<accession>F0EZJ3</accession>
<feature type="binding site" evidence="7">
    <location>
        <begin position="32"/>
        <end position="35"/>
    </location>
    <ligand>
        <name>substrate</name>
    </ligand>
</feature>
<feature type="binding site" evidence="6 8">
    <location>
        <position position="129"/>
    </location>
    <ligand>
        <name>FMN</name>
        <dbReference type="ChEBI" id="CHEBI:58210"/>
    </ligand>
</feature>
<feature type="binding site" evidence="6 8">
    <location>
        <begin position="100"/>
        <end position="101"/>
    </location>
    <ligand>
        <name>FMN</name>
        <dbReference type="ChEBI" id="CHEBI:58210"/>
    </ligand>
</feature>
<feature type="domain" description="Pyridoxamine 5'-phosphate oxidase N-terminal" evidence="9">
    <location>
        <begin position="57"/>
        <end position="178"/>
    </location>
</feature>
<feature type="binding site" evidence="6 8">
    <location>
        <position position="106"/>
    </location>
    <ligand>
        <name>FMN</name>
        <dbReference type="ChEBI" id="CHEBI:58210"/>
    </ligand>
</feature>
<dbReference type="STRING" id="888741.HMPREF9098_1330"/>
<evidence type="ECO:0000256" key="1">
    <source>
        <dbReference type="ARBA" id="ARBA00007301"/>
    </source>
</evidence>
<comment type="pathway">
    <text evidence="6">Cofactor metabolism; pyridoxal 5'-phosphate salvage; pyridoxal 5'-phosphate from pyridoxine 5'-phosphate: step 1/1.</text>
</comment>
<dbReference type="Gene3D" id="2.30.110.10">
    <property type="entry name" value="Electron Transport, Fmn-binding Protein, Chain A"/>
    <property type="match status" value="1"/>
</dbReference>
<keyword evidence="4 6" id="KW-0560">Oxidoreductase</keyword>
<dbReference type="EMBL" id="AEWV01000021">
    <property type="protein sequence ID" value="EGC17314.1"/>
    <property type="molecule type" value="Genomic_DNA"/>
</dbReference>
<organism evidence="11 12">
    <name type="scientific">Kingella denitrificans ATCC 33394</name>
    <dbReference type="NCBI Taxonomy" id="888741"/>
    <lineage>
        <taxon>Bacteria</taxon>
        <taxon>Pseudomonadati</taxon>
        <taxon>Pseudomonadota</taxon>
        <taxon>Betaproteobacteria</taxon>
        <taxon>Neisseriales</taxon>
        <taxon>Neisseriaceae</taxon>
        <taxon>Kingella</taxon>
    </lineage>
</organism>
<dbReference type="InterPro" id="IPR019740">
    <property type="entry name" value="Pyridox_Oxase_CS"/>
</dbReference>
<feature type="binding site" evidence="6 7">
    <location>
        <begin position="214"/>
        <end position="216"/>
    </location>
    <ligand>
        <name>substrate</name>
    </ligand>
</feature>
<proteinExistence type="inferred from homology"/>
<sequence>MPFAEGCRLLLNGAIILLFAFWRNAMDLHDIRQDYCRQELSVSACADHPITQFEQWLNEAMAAQVHEPTAMNIATVDENQRPSARMVLLKEVGEQGFVFFTNYAGRKGRALAHQPFAALTFFWPELERQVRVEGRVEKLPEAASDEYFASRPYTSRIGAWASEQSQVIEGKKTLVARAAIFAAKYPLHVPRPPHWGGYVLVPDCVEFWQGRPSRLHDRIVYRLQEGVWRKERLAP</sequence>
<comment type="pathway">
    <text evidence="6">Cofactor metabolism; pyridoxal 5'-phosphate salvage; pyridoxal 5'-phosphate from pyridoxamine 5'-phosphate: step 1/1.</text>
</comment>
<feature type="binding site" evidence="6 7">
    <location>
        <position position="90"/>
    </location>
    <ligand>
        <name>substrate</name>
    </ligand>
</feature>
<dbReference type="SUPFAM" id="SSF50475">
    <property type="entry name" value="FMN-binding split barrel"/>
    <property type="match status" value="1"/>
</dbReference>
<feature type="binding site" evidence="6 8">
    <location>
        <begin position="85"/>
        <end position="90"/>
    </location>
    <ligand>
        <name>FMN</name>
        <dbReference type="ChEBI" id="CHEBI:58210"/>
    </ligand>
</feature>
<evidence type="ECO:0000313" key="12">
    <source>
        <dbReference type="Proteomes" id="UP000004088"/>
    </source>
</evidence>
<feature type="binding site" evidence="6 8">
    <location>
        <position position="107"/>
    </location>
    <ligand>
        <name>FMN</name>
        <dbReference type="ChEBI" id="CHEBI:58210"/>
    </ligand>
</feature>
<evidence type="ECO:0000256" key="8">
    <source>
        <dbReference type="PIRSR" id="PIRSR000190-2"/>
    </source>
</evidence>
<dbReference type="GO" id="GO:0010181">
    <property type="term" value="F:FMN binding"/>
    <property type="evidence" value="ECO:0007669"/>
    <property type="project" value="UniProtKB-UniRule"/>
</dbReference>
<dbReference type="InterPro" id="IPR000659">
    <property type="entry name" value="Pyridox_Oxase"/>
</dbReference>
<dbReference type="PIRSF" id="PIRSF000190">
    <property type="entry name" value="Pyd_amn-ph_oxd"/>
    <property type="match status" value="1"/>
</dbReference>
<feature type="binding site" evidence="6 7">
    <location>
        <position position="151"/>
    </location>
    <ligand>
        <name>substrate</name>
    </ligand>
</feature>
<dbReference type="UniPathway" id="UPA01068">
    <property type="reaction ID" value="UER00304"/>
</dbReference>
<dbReference type="NCBIfam" id="NF004231">
    <property type="entry name" value="PRK05679.1"/>
    <property type="match status" value="1"/>
</dbReference>
<dbReference type="InterPro" id="IPR012349">
    <property type="entry name" value="Split_barrel_FMN-bd"/>
</dbReference>
<dbReference type="InterPro" id="IPR019576">
    <property type="entry name" value="Pyridoxamine_oxidase_dimer_C"/>
</dbReference>
<dbReference type="InterPro" id="IPR011576">
    <property type="entry name" value="Pyridox_Oxase_N"/>
</dbReference>
<comment type="catalytic activity">
    <reaction evidence="6">
        <text>pyridoxine 5'-phosphate + O2 = pyridoxal 5'-phosphate + H2O2</text>
        <dbReference type="Rhea" id="RHEA:15149"/>
        <dbReference type="ChEBI" id="CHEBI:15379"/>
        <dbReference type="ChEBI" id="CHEBI:16240"/>
        <dbReference type="ChEBI" id="CHEBI:58589"/>
        <dbReference type="ChEBI" id="CHEBI:597326"/>
        <dbReference type="EC" id="1.4.3.5"/>
    </reaction>
</comment>
<evidence type="ECO:0000256" key="4">
    <source>
        <dbReference type="ARBA" id="ARBA00023002"/>
    </source>
</evidence>
<name>F0EZJ3_9NEIS</name>
<dbReference type="Pfam" id="PF01243">
    <property type="entry name" value="PNPOx_N"/>
    <property type="match status" value="1"/>
</dbReference>
<keyword evidence="3 6" id="KW-0288">FMN</keyword>
<feature type="binding site" evidence="6 8">
    <location>
        <position position="218"/>
    </location>
    <ligand>
        <name>FMN</name>
        <dbReference type="ChEBI" id="CHEBI:58210"/>
    </ligand>
</feature>
<dbReference type="PANTHER" id="PTHR10851">
    <property type="entry name" value="PYRIDOXINE-5-PHOSPHATE OXIDASE"/>
    <property type="match status" value="1"/>
</dbReference>
<evidence type="ECO:0000256" key="5">
    <source>
        <dbReference type="ARBA" id="ARBA00023096"/>
    </source>
</evidence>
<keyword evidence="5 6" id="KW-0664">Pyridoxine biosynthesis</keyword>
<dbReference type="AlphaFoldDB" id="F0EZJ3"/>
<feature type="domain" description="Pyridoxine 5'-phosphate oxidase dimerisation C-terminal" evidence="10">
    <location>
        <begin position="195"/>
        <end position="235"/>
    </location>
</feature>
<evidence type="ECO:0000256" key="3">
    <source>
        <dbReference type="ARBA" id="ARBA00022643"/>
    </source>
</evidence>
<dbReference type="EC" id="1.4.3.5" evidence="6"/>
<dbReference type="PANTHER" id="PTHR10851:SF0">
    <property type="entry name" value="PYRIDOXINE-5'-PHOSPHATE OXIDASE"/>
    <property type="match status" value="1"/>
</dbReference>
<reference evidence="11 12" key="1">
    <citation type="submission" date="2011-01" db="EMBL/GenBank/DDBJ databases">
        <authorList>
            <person name="Muzny D."/>
            <person name="Qin X."/>
            <person name="Deng J."/>
            <person name="Jiang H."/>
            <person name="Liu Y."/>
            <person name="Qu J."/>
            <person name="Song X.-Z."/>
            <person name="Zhang L."/>
            <person name="Thornton R."/>
            <person name="Coyle M."/>
            <person name="Francisco L."/>
            <person name="Jackson L."/>
            <person name="Javaid M."/>
            <person name="Korchina V."/>
            <person name="Kovar C."/>
            <person name="Mata R."/>
            <person name="Mathew T."/>
            <person name="Ngo R."/>
            <person name="Nguyen L."/>
            <person name="Nguyen N."/>
            <person name="Okwuonu G."/>
            <person name="Ongeri F."/>
            <person name="Pham C."/>
            <person name="Simmons D."/>
            <person name="Wilczek-Boney K."/>
            <person name="Hale W."/>
            <person name="Jakkamsetti A."/>
            <person name="Pham P."/>
            <person name="Ruth R."/>
            <person name="San Lucas F."/>
            <person name="Warren J."/>
            <person name="Zhang J."/>
            <person name="Zhao Z."/>
            <person name="Zhou C."/>
            <person name="Zhu D."/>
            <person name="Lee S."/>
            <person name="Bess C."/>
            <person name="Blankenburg K."/>
            <person name="Forbes L."/>
            <person name="Fu Q."/>
            <person name="Gubbala S."/>
            <person name="Hirani K."/>
            <person name="Jayaseelan J.C."/>
            <person name="Lara F."/>
            <person name="Munidasa M."/>
            <person name="Palculict T."/>
            <person name="Patil S."/>
            <person name="Pu L.-L."/>
            <person name="Saada N."/>
            <person name="Tang L."/>
            <person name="Weissenberger G."/>
            <person name="Zhu Y."/>
            <person name="Hemphill L."/>
            <person name="Shang Y."/>
            <person name="Youmans B."/>
            <person name="Ayvaz T."/>
            <person name="Ross M."/>
            <person name="Santibanez J."/>
            <person name="Aqrawi P."/>
            <person name="Gross S."/>
            <person name="Joshi V."/>
            <person name="Fowler G."/>
            <person name="Nazareth L."/>
            <person name="Reid J."/>
            <person name="Worley K."/>
            <person name="Petrosino J."/>
            <person name="Highlander S."/>
            <person name="Gibbs R."/>
        </authorList>
    </citation>
    <scope>NUCLEOTIDE SEQUENCE [LARGE SCALE GENOMIC DNA]</scope>
    <source>
        <strain evidence="11 12">ATCC 33394</strain>
    </source>
</reference>
<evidence type="ECO:0000256" key="7">
    <source>
        <dbReference type="PIRSR" id="PIRSR000190-1"/>
    </source>
</evidence>